<dbReference type="InterPro" id="IPR035919">
    <property type="entry name" value="EAL_sf"/>
</dbReference>
<dbReference type="GO" id="GO:0071111">
    <property type="term" value="F:cyclic-guanylate-specific phosphodiesterase activity"/>
    <property type="evidence" value="ECO:0007669"/>
    <property type="project" value="InterPro"/>
</dbReference>
<reference evidence="2 3" key="1">
    <citation type="submission" date="2018-07" db="EMBL/GenBank/DDBJ databases">
        <title>Crenobacter cavernae sp. nov., isolated from a karst cave.</title>
        <authorList>
            <person name="Zhu H."/>
        </authorList>
    </citation>
    <scope>NUCLEOTIDE SEQUENCE [LARGE SCALE GENOMIC DNA]</scope>
    <source>
        <strain evidence="2 3">K1W11S-77</strain>
    </source>
</reference>
<dbReference type="InterPro" id="IPR050706">
    <property type="entry name" value="Cyclic-di-GMP_PDE-like"/>
</dbReference>
<evidence type="ECO:0000313" key="3">
    <source>
        <dbReference type="Proteomes" id="UP000254537"/>
    </source>
</evidence>
<dbReference type="KEGG" id="ccah:DWG20_07070"/>
<dbReference type="Proteomes" id="UP000254537">
    <property type="component" value="Chromosome"/>
</dbReference>
<name>A0A345Y5K4_9NEIS</name>
<dbReference type="Gene3D" id="3.20.20.450">
    <property type="entry name" value="EAL domain"/>
    <property type="match status" value="1"/>
</dbReference>
<sequence>MSSPPPPPAAAGLERATAVDTFFQPIYSLAHRRTVGLEALARPQHQHAPFQGTPEERHAHDLIACALHARRFLACRGEPRWLCLNVDGATLGQPERTATLVRTLEEIGVPPETVVLELLDSAGDDVDDLSVSLLKEAGFLIAIDNFGVQQTNLELIYRLEPDLVKFGHRLVRSAVTEPRSRQLLSRLVHLMHEAGALVVVAGVETDEDVRIALESGCDLVQGFFVAAPASEPEGDDTITPRIDAKWDELMGREMLKRKVTRRHLELSRQAFVQAAIALMQGTPFSNAATPMLALPDVLRCFLLDHEGRQIGTNLNSRLVTAKPGLKFAPLADTTGAVWSRRAYFQHAIEQPGVLYMSQPYLSMTDTRSCITLSMAIEIDEALHVLCADLKMPH</sequence>
<dbReference type="SUPFAM" id="SSF103190">
    <property type="entry name" value="Sensory domain-like"/>
    <property type="match status" value="1"/>
</dbReference>
<evidence type="ECO:0000313" key="2">
    <source>
        <dbReference type="EMBL" id="AXK39206.1"/>
    </source>
</evidence>
<dbReference type="RefSeq" id="WP_115433141.1">
    <property type="nucleotide sequence ID" value="NZ_CP031337.1"/>
</dbReference>
<dbReference type="OrthoDB" id="9813903at2"/>
<dbReference type="PANTHER" id="PTHR33121:SF76">
    <property type="entry name" value="SIGNALING PROTEIN"/>
    <property type="match status" value="1"/>
</dbReference>
<dbReference type="Gene3D" id="3.30.450.20">
    <property type="entry name" value="PAS domain"/>
    <property type="match status" value="1"/>
</dbReference>
<evidence type="ECO:0000259" key="1">
    <source>
        <dbReference type="PROSITE" id="PS50883"/>
    </source>
</evidence>
<dbReference type="Pfam" id="PF00563">
    <property type="entry name" value="EAL"/>
    <property type="match status" value="1"/>
</dbReference>
<dbReference type="InterPro" id="IPR029151">
    <property type="entry name" value="Sensor-like_sf"/>
</dbReference>
<dbReference type="CDD" id="cd01948">
    <property type="entry name" value="EAL"/>
    <property type="match status" value="1"/>
</dbReference>
<proteinExistence type="predicted"/>
<organism evidence="2 3">
    <name type="scientific">Crenobacter cavernae</name>
    <dbReference type="NCBI Taxonomy" id="2290923"/>
    <lineage>
        <taxon>Bacteria</taxon>
        <taxon>Pseudomonadati</taxon>
        <taxon>Pseudomonadota</taxon>
        <taxon>Betaproteobacteria</taxon>
        <taxon>Neisseriales</taxon>
        <taxon>Neisseriaceae</taxon>
        <taxon>Crenobacter</taxon>
    </lineage>
</organism>
<dbReference type="SMART" id="SM00052">
    <property type="entry name" value="EAL"/>
    <property type="match status" value="1"/>
</dbReference>
<feature type="domain" description="EAL" evidence="1">
    <location>
        <begin position="2"/>
        <end position="242"/>
    </location>
</feature>
<dbReference type="PANTHER" id="PTHR33121">
    <property type="entry name" value="CYCLIC DI-GMP PHOSPHODIESTERASE PDEF"/>
    <property type="match status" value="1"/>
</dbReference>
<dbReference type="EMBL" id="CP031337">
    <property type="protein sequence ID" value="AXK39206.1"/>
    <property type="molecule type" value="Genomic_DNA"/>
</dbReference>
<protein>
    <submittedName>
        <fullName evidence="2">EAL domain-containing protein</fullName>
    </submittedName>
</protein>
<accession>A0A345Y5K4</accession>
<dbReference type="InterPro" id="IPR001633">
    <property type="entry name" value="EAL_dom"/>
</dbReference>
<gene>
    <name evidence="2" type="ORF">DWG20_07070</name>
</gene>
<dbReference type="PROSITE" id="PS50883">
    <property type="entry name" value="EAL"/>
    <property type="match status" value="1"/>
</dbReference>
<dbReference type="AlphaFoldDB" id="A0A345Y5K4"/>
<dbReference type="SUPFAM" id="SSF141868">
    <property type="entry name" value="EAL domain-like"/>
    <property type="match status" value="1"/>
</dbReference>